<keyword evidence="2" id="KW-1185">Reference proteome</keyword>
<name>A0AA40C722_9PEZI</name>
<reference evidence="1" key="1">
    <citation type="submission" date="2023-06" db="EMBL/GenBank/DDBJ databases">
        <title>Genome-scale phylogeny and comparative genomics of the fungal order Sordariales.</title>
        <authorList>
            <consortium name="Lawrence Berkeley National Laboratory"/>
            <person name="Hensen N."/>
            <person name="Bonometti L."/>
            <person name="Westerberg I."/>
            <person name="Brannstrom I.O."/>
            <person name="Guillou S."/>
            <person name="Cros-Aarteil S."/>
            <person name="Calhoun S."/>
            <person name="Haridas S."/>
            <person name="Kuo A."/>
            <person name="Mondo S."/>
            <person name="Pangilinan J."/>
            <person name="Riley R."/>
            <person name="Labutti K."/>
            <person name="Andreopoulos B."/>
            <person name="Lipzen A."/>
            <person name="Chen C."/>
            <person name="Yanf M."/>
            <person name="Daum C."/>
            <person name="Ng V."/>
            <person name="Clum A."/>
            <person name="Steindorff A."/>
            <person name="Ohm R."/>
            <person name="Martin F."/>
            <person name="Silar P."/>
            <person name="Natvig D."/>
            <person name="Lalanne C."/>
            <person name="Gautier V."/>
            <person name="Ament-Velasquez S.L."/>
            <person name="Kruys A."/>
            <person name="Hutchinson M.I."/>
            <person name="Powell A.J."/>
            <person name="Barry K."/>
            <person name="Miller A.N."/>
            <person name="Grigoriev I.V."/>
            <person name="Debuchy R."/>
            <person name="Gladieux P."/>
            <person name="Thoren M.H."/>
            <person name="Johannesson H."/>
        </authorList>
    </citation>
    <scope>NUCLEOTIDE SEQUENCE</scope>
    <source>
        <strain evidence="1">CBS 606.72</strain>
    </source>
</reference>
<dbReference type="Proteomes" id="UP001175000">
    <property type="component" value="Unassembled WGS sequence"/>
</dbReference>
<proteinExistence type="predicted"/>
<protein>
    <submittedName>
        <fullName evidence="1">Uncharacterized protein</fullName>
    </submittedName>
</protein>
<evidence type="ECO:0000313" key="1">
    <source>
        <dbReference type="EMBL" id="KAK0627577.1"/>
    </source>
</evidence>
<gene>
    <name evidence="1" type="ORF">B0T14DRAFT_139187</name>
</gene>
<comment type="caution">
    <text evidence="1">The sequence shown here is derived from an EMBL/GenBank/DDBJ whole genome shotgun (WGS) entry which is preliminary data.</text>
</comment>
<organism evidence="1 2">
    <name type="scientific">Immersiella caudata</name>
    <dbReference type="NCBI Taxonomy" id="314043"/>
    <lineage>
        <taxon>Eukaryota</taxon>
        <taxon>Fungi</taxon>
        <taxon>Dikarya</taxon>
        <taxon>Ascomycota</taxon>
        <taxon>Pezizomycotina</taxon>
        <taxon>Sordariomycetes</taxon>
        <taxon>Sordariomycetidae</taxon>
        <taxon>Sordariales</taxon>
        <taxon>Lasiosphaeriaceae</taxon>
        <taxon>Immersiella</taxon>
    </lineage>
</organism>
<dbReference type="EMBL" id="JAULSU010000002">
    <property type="protein sequence ID" value="KAK0627577.1"/>
    <property type="molecule type" value="Genomic_DNA"/>
</dbReference>
<accession>A0AA40C722</accession>
<dbReference type="AlphaFoldDB" id="A0AA40C722"/>
<evidence type="ECO:0000313" key="2">
    <source>
        <dbReference type="Proteomes" id="UP001175000"/>
    </source>
</evidence>
<sequence length="204" mass="23055">MIHRRTSPPKRRQTNWCLYLSRPLPLLPFNRLLRLIRSSSVPAKWIPSAPILPFFPAVTLLDTPKPFWGESGTASEPTALKYKTFRSPVKIRSVESFSATRLPIATAFPARTLSDGFRLRRLYPVSRFSFLMLLRPRDKEGGGRIGSDPGGCIEQFSASRPNAAVGGPKYVFRDWGPMFIYYRASDSSRRHQSPNSPQTPLATF</sequence>